<dbReference type="NCBIfam" id="TIGR02226">
    <property type="entry name" value="two_anch"/>
    <property type="match status" value="1"/>
</dbReference>
<evidence type="ECO:0000259" key="4">
    <source>
        <dbReference type="Pfam" id="PF13709"/>
    </source>
</evidence>
<dbReference type="InterPro" id="IPR029062">
    <property type="entry name" value="Class_I_gatase-like"/>
</dbReference>
<feature type="region of interest" description="Disordered" evidence="1">
    <location>
        <begin position="403"/>
        <end position="451"/>
    </location>
</feature>
<evidence type="ECO:0000313" key="6">
    <source>
        <dbReference type="Proteomes" id="UP001524547"/>
    </source>
</evidence>
<feature type="domain" description="Aerotolerance regulator N-terminal" evidence="3">
    <location>
        <begin position="1"/>
        <end position="75"/>
    </location>
</feature>
<dbReference type="EMBL" id="JAMZEJ010000005">
    <property type="protein sequence ID" value="MCQ8241028.1"/>
    <property type="molecule type" value="Genomic_DNA"/>
</dbReference>
<keyword evidence="2" id="KW-0472">Membrane</keyword>
<evidence type="ECO:0000256" key="2">
    <source>
        <dbReference type="SAM" id="Phobius"/>
    </source>
</evidence>
<gene>
    <name evidence="5" type="ORF">NFI88_09280</name>
</gene>
<keyword evidence="2" id="KW-0812">Transmembrane</keyword>
<feature type="compositionally biased region" description="Low complexity" evidence="1">
    <location>
        <begin position="403"/>
        <end position="415"/>
    </location>
</feature>
<dbReference type="PANTHER" id="PTHR37464">
    <property type="entry name" value="BLL2463 PROTEIN"/>
    <property type="match status" value="1"/>
</dbReference>
<dbReference type="InterPro" id="IPR011933">
    <property type="entry name" value="Double_TM_dom"/>
</dbReference>
<organism evidence="5 6">
    <name type="scientific">Rhizosaccharibacter radicis</name>
    <dbReference type="NCBI Taxonomy" id="2782605"/>
    <lineage>
        <taxon>Bacteria</taxon>
        <taxon>Pseudomonadati</taxon>
        <taxon>Pseudomonadota</taxon>
        <taxon>Alphaproteobacteria</taxon>
        <taxon>Acetobacterales</taxon>
        <taxon>Acetobacteraceae</taxon>
        <taxon>Rhizosaccharibacter</taxon>
    </lineage>
</organism>
<dbReference type="Proteomes" id="UP001524547">
    <property type="component" value="Unassembled WGS sequence"/>
</dbReference>
<feature type="transmembrane region" description="Helical" evidence="2">
    <location>
        <begin position="55"/>
        <end position="78"/>
    </location>
</feature>
<comment type="caution">
    <text evidence="5">The sequence shown here is derived from an EMBL/GenBank/DDBJ whole genome shotgun (WGS) entry which is preliminary data.</text>
</comment>
<feature type="region of interest" description="Disordered" evidence="1">
    <location>
        <begin position="565"/>
        <end position="593"/>
    </location>
</feature>
<dbReference type="Gene3D" id="3.40.50.880">
    <property type="match status" value="1"/>
</dbReference>
<feature type="domain" description="DUF4159" evidence="4">
    <location>
        <begin position="730"/>
        <end position="951"/>
    </location>
</feature>
<dbReference type="Pfam" id="PF07584">
    <property type="entry name" value="BatA"/>
    <property type="match status" value="1"/>
</dbReference>
<dbReference type="InterPro" id="IPR025297">
    <property type="entry name" value="DUF4159"/>
</dbReference>
<dbReference type="Gene3D" id="3.40.50.12140">
    <property type="entry name" value="Domain of unknown function DUF4159"/>
    <property type="match status" value="1"/>
</dbReference>
<evidence type="ECO:0000313" key="5">
    <source>
        <dbReference type="EMBL" id="MCQ8241028.1"/>
    </source>
</evidence>
<protein>
    <submittedName>
        <fullName evidence="5">DUF4159 domain-containing protein</fullName>
    </submittedName>
</protein>
<keyword evidence="2" id="KW-1133">Transmembrane helix</keyword>
<dbReference type="Pfam" id="PF13709">
    <property type="entry name" value="DUF4159"/>
    <property type="match status" value="1"/>
</dbReference>
<name>A0ABT1VXF2_9PROT</name>
<keyword evidence="6" id="KW-1185">Reference proteome</keyword>
<sequence length="971" mass="99577">MILLHPWLLLALLVLPVLWWLLRAVPPPARRQPFPAIRLLHGLTTPRQEARRAPWWLLALRLLAVALVVVGLAQPVLVRAPRAAADRTGGLLLVLDDGWASAPDWQNRLAAARELAAEADRQNAPVSLLLTAPDGTGAPPSADAPATGASVLHRLEGLRPMPWPVDRAAAAAGLPAAMNGIRRVSYLSDGLATGIGDDALRRALARIGTVSELRDGPDGVMLAGSPRPVPDGLVVPARAVPAGRPRPIELDALNSENGVLAHVGGIMPAGAGSADLRIQLPPELRNQIGRLAIPAMPGAGGIRLLDESSRRRPVGLLSSGGGDTPLVGNAFFLRRALAADSDLREGDVSHLLAGKLSVLIAPDGTLQDPADRKRVAAWVRGGGMLIRFAGPRLAAEAAASSDASAGASGTAPGPAHEAAGPSDTDEDATPDADPGAAPDASADPLLPVPLLDGSRQLGGSMSWGRPEHLAPFNEDSPFRGLPVPADATVSRQVLAQPGPDLSRQSWATLADNTPLVTHRALGAGQLVLFHVSSTADWSSLPLSGMFPAMLRRLVQRAAGVSAPGGDQVLSPVSTLDGDGVPGPPPPASRGLPADRFGQVAASVRHPAGFYGALAERRALSVGDALPALAVAPPMGRVADLRARVADRSLGPSLLTAAIMLLCADVLAVLLLRGGLGRMRGGGAAALVVLIAGLATATGSAVAAAPAPTAAGAAGAVGATDAVPRAALETRLAYVVTGDDAVDTVSRQGLSGLATYVNARTSARLGQPDGVVPGRDDLAFYPLLYWPITARTVPPGAAAISALNSFMRHGGILLIDTQGDDAQGNDGQGGTAAPAGGGFTGYAPGAARALRRAAAGLDIPALRPVDDHHVLSRTFYLLHDFPGRFDGNPVWVARDDDAGNDGVSPVIIGGNDWAAAWAVDANGDAPYAVIPGGDTQRTMAFRFGVNAVIYALTGNYKADQVHVPALLHRLGN</sequence>
<feature type="transmembrane region" description="Helical" evidence="2">
    <location>
        <begin position="653"/>
        <end position="671"/>
    </location>
</feature>
<feature type="transmembrane region" description="Helical" evidence="2">
    <location>
        <begin position="683"/>
        <end position="704"/>
    </location>
</feature>
<evidence type="ECO:0000259" key="3">
    <source>
        <dbReference type="Pfam" id="PF07584"/>
    </source>
</evidence>
<dbReference type="PANTHER" id="PTHR37464:SF1">
    <property type="entry name" value="BLL2463 PROTEIN"/>
    <property type="match status" value="1"/>
</dbReference>
<reference evidence="5 6" key="1">
    <citation type="submission" date="2022-06" db="EMBL/GenBank/DDBJ databases">
        <title>Rhizosaccharibacter gen. nov. sp. nov. KSS12, endophytic bacteria isolated from sugarcane.</title>
        <authorList>
            <person name="Pitiwittayakul N."/>
        </authorList>
    </citation>
    <scope>NUCLEOTIDE SEQUENCE [LARGE SCALE GENOMIC DNA]</scope>
    <source>
        <strain evidence="5 6">KSS12</strain>
    </source>
</reference>
<dbReference type="InterPro" id="IPR024163">
    <property type="entry name" value="Aerotolerance_reg_N"/>
</dbReference>
<evidence type="ECO:0000256" key="1">
    <source>
        <dbReference type="SAM" id="MobiDB-lite"/>
    </source>
</evidence>
<feature type="compositionally biased region" description="Low complexity" evidence="1">
    <location>
        <begin position="431"/>
        <end position="451"/>
    </location>
</feature>
<proteinExistence type="predicted"/>
<dbReference type="RefSeq" id="WP_422919775.1">
    <property type="nucleotide sequence ID" value="NZ_JAMZEJ010000005.1"/>
</dbReference>
<accession>A0ABT1VXF2</accession>